<feature type="domain" description="HTH luxR-type" evidence="6">
    <location>
        <begin position="147"/>
        <end position="212"/>
    </location>
</feature>
<feature type="domain" description="Response regulatory" evidence="7">
    <location>
        <begin position="5"/>
        <end position="123"/>
    </location>
</feature>
<name>A0A840UIU7_9FIRM</name>
<dbReference type="PRINTS" id="PR00038">
    <property type="entry name" value="HTHLUXR"/>
</dbReference>
<evidence type="ECO:0000259" key="6">
    <source>
        <dbReference type="PROSITE" id="PS50043"/>
    </source>
</evidence>
<dbReference type="InterPro" id="IPR011006">
    <property type="entry name" value="CheY-like_superfamily"/>
</dbReference>
<dbReference type="GO" id="GO:0000160">
    <property type="term" value="P:phosphorelay signal transduction system"/>
    <property type="evidence" value="ECO:0007669"/>
    <property type="project" value="InterPro"/>
</dbReference>
<reference evidence="8 9" key="1">
    <citation type="submission" date="2020-08" db="EMBL/GenBank/DDBJ databases">
        <title>Genomic Encyclopedia of Type Strains, Phase IV (KMG-IV): sequencing the most valuable type-strain genomes for metagenomic binning, comparative biology and taxonomic classification.</title>
        <authorList>
            <person name="Goeker M."/>
        </authorList>
    </citation>
    <scope>NUCLEOTIDE SEQUENCE [LARGE SCALE GENOMIC DNA]</scope>
    <source>
        <strain evidence="8 9">DSM 24661</strain>
    </source>
</reference>
<evidence type="ECO:0000256" key="1">
    <source>
        <dbReference type="ARBA" id="ARBA00022553"/>
    </source>
</evidence>
<evidence type="ECO:0000313" key="8">
    <source>
        <dbReference type="EMBL" id="MBB5336899.1"/>
    </source>
</evidence>
<keyword evidence="2" id="KW-0805">Transcription regulation</keyword>
<dbReference type="SUPFAM" id="SSF46894">
    <property type="entry name" value="C-terminal effector domain of the bipartite response regulators"/>
    <property type="match status" value="1"/>
</dbReference>
<dbReference type="InterPro" id="IPR016032">
    <property type="entry name" value="Sig_transdc_resp-reg_C-effctor"/>
</dbReference>
<dbReference type="Pfam" id="PF00196">
    <property type="entry name" value="GerE"/>
    <property type="match status" value="1"/>
</dbReference>
<feature type="modified residue" description="4-aspartylphosphate" evidence="5">
    <location>
        <position position="56"/>
    </location>
</feature>
<dbReference type="PANTHER" id="PTHR43214:SF41">
    <property type="entry name" value="NITRATE_NITRITE RESPONSE REGULATOR PROTEIN NARP"/>
    <property type="match status" value="1"/>
</dbReference>
<dbReference type="SMART" id="SM00421">
    <property type="entry name" value="HTH_LUXR"/>
    <property type="match status" value="1"/>
</dbReference>
<protein>
    <submittedName>
        <fullName evidence="8">DNA-binding NarL/FixJ family response regulator</fullName>
    </submittedName>
</protein>
<dbReference type="PROSITE" id="PS50043">
    <property type="entry name" value="HTH_LUXR_2"/>
    <property type="match status" value="1"/>
</dbReference>
<dbReference type="PANTHER" id="PTHR43214">
    <property type="entry name" value="TWO-COMPONENT RESPONSE REGULATOR"/>
    <property type="match status" value="1"/>
</dbReference>
<keyword evidence="3 8" id="KW-0238">DNA-binding</keyword>
<dbReference type="EMBL" id="JACHFH010000027">
    <property type="protein sequence ID" value="MBB5336899.1"/>
    <property type="molecule type" value="Genomic_DNA"/>
</dbReference>
<dbReference type="Proteomes" id="UP000559117">
    <property type="component" value="Unassembled WGS sequence"/>
</dbReference>
<dbReference type="PROSITE" id="PS50110">
    <property type="entry name" value="RESPONSE_REGULATORY"/>
    <property type="match status" value="1"/>
</dbReference>
<dbReference type="GO" id="GO:0003677">
    <property type="term" value="F:DNA binding"/>
    <property type="evidence" value="ECO:0007669"/>
    <property type="project" value="UniProtKB-KW"/>
</dbReference>
<dbReference type="Gene3D" id="3.40.50.2300">
    <property type="match status" value="1"/>
</dbReference>
<evidence type="ECO:0000259" key="7">
    <source>
        <dbReference type="PROSITE" id="PS50110"/>
    </source>
</evidence>
<dbReference type="InterPro" id="IPR058245">
    <property type="entry name" value="NreC/VraR/RcsB-like_REC"/>
</dbReference>
<dbReference type="InterPro" id="IPR001789">
    <property type="entry name" value="Sig_transdc_resp-reg_receiver"/>
</dbReference>
<keyword evidence="9" id="KW-1185">Reference proteome</keyword>
<keyword evidence="1 5" id="KW-0597">Phosphoprotein</keyword>
<comment type="caution">
    <text evidence="8">The sequence shown here is derived from an EMBL/GenBank/DDBJ whole genome shotgun (WGS) entry which is preliminary data.</text>
</comment>
<dbReference type="RefSeq" id="WP_183862259.1">
    <property type="nucleotide sequence ID" value="NZ_JACHFH010000027.1"/>
</dbReference>
<evidence type="ECO:0000313" key="9">
    <source>
        <dbReference type="Proteomes" id="UP000559117"/>
    </source>
</evidence>
<keyword evidence="4" id="KW-0804">Transcription</keyword>
<proteinExistence type="predicted"/>
<evidence type="ECO:0000256" key="3">
    <source>
        <dbReference type="ARBA" id="ARBA00023125"/>
    </source>
</evidence>
<evidence type="ECO:0000256" key="5">
    <source>
        <dbReference type="PROSITE-ProRule" id="PRU00169"/>
    </source>
</evidence>
<dbReference type="AlphaFoldDB" id="A0A840UIU7"/>
<dbReference type="SUPFAM" id="SSF52172">
    <property type="entry name" value="CheY-like"/>
    <property type="match status" value="1"/>
</dbReference>
<dbReference type="SMART" id="SM00448">
    <property type="entry name" value="REC"/>
    <property type="match status" value="1"/>
</dbReference>
<dbReference type="InterPro" id="IPR000792">
    <property type="entry name" value="Tscrpt_reg_LuxR_C"/>
</dbReference>
<organism evidence="8 9">
    <name type="scientific">Pectinatus brassicae</name>
    <dbReference type="NCBI Taxonomy" id="862415"/>
    <lineage>
        <taxon>Bacteria</taxon>
        <taxon>Bacillati</taxon>
        <taxon>Bacillota</taxon>
        <taxon>Negativicutes</taxon>
        <taxon>Selenomonadales</taxon>
        <taxon>Selenomonadaceae</taxon>
        <taxon>Pectinatus</taxon>
    </lineage>
</organism>
<accession>A0A840UIU7</accession>
<dbReference type="CDD" id="cd17535">
    <property type="entry name" value="REC_NarL-like"/>
    <property type="match status" value="1"/>
</dbReference>
<dbReference type="InterPro" id="IPR039420">
    <property type="entry name" value="WalR-like"/>
</dbReference>
<evidence type="ECO:0000256" key="2">
    <source>
        <dbReference type="ARBA" id="ARBA00023015"/>
    </source>
</evidence>
<dbReference type="GO" id="GO:0006355">
    <property type="term" value="P:regulation of DNA-templated transcription"/>
    <property type="evidence" value="ECO:0007669"/>
    <property type="project" value="InterPro"/>
</dbReference>
<gene>
    <name evidence="8" type="ORF">HNR32_002054</name>
</gene>
<dbReference type="CDD" id="cd06170">
    <property type="entry name" value="LuxR_C_like"/>
    <property type="match status" value="1"/>
</dbReference>
<sequence length="218" mass="24746">MNKIKIILADDHAILRAGLKLLLEAEDDIEIVGEACDGEDLLNQLEKLTADLIILDLSMPKVNGINILRQLKNNKKFCKIRVLILTMHTEEEYIRESLAAGADGYVEKSAFDTELLTALHTVMRGEVYLSSKNAVSMLSTMLKNENEDNPYSLLSKRELEVLRYLARGYSLSEIGEQLHLSLKTIDTYKTRVFNKLNISKKSELVDYALQYNLLDLPQ</sequence>
<dbReference type="Pfam" id="PF00072">
    <property type="entry name" value="Response_reg"/>
    <property type="match status" value="1"/>
</dbReference>
<evidence type="ECO:0000256" key="4">
    <source>
        <dbReference type="ARBA" id="ARBA00023163"/>
    </source>
</evidence>